<evidence type="ECO:0000313" key="2">
    <source>
        <dbReference type="EMBL" id="BBH23534.1"/>
    </source>
</evidence>
<feature type="domain" description="Right handed beta helix" evidence="1">
    <location>
        <begin position="224"/>
        <end position="352"/>
    </location>
</feature>
<dbReference type="InterPro" id="IPR006626">
    <property type="entry name" value="PbH1"/>
</dbReference>
<dbReference type="Proteomes" id="UP000275368">
    <property type="component" value="Chromosome"/>
</dbReference>
<dbReference type="Pfam" id="PF13229">
    <property type="entry name" value="Beta_helix"/>
    <property type="match status" value="1"/>
</dbReference>
<dbReference type="PROSITE" id="PS51318">
    <property type="entry name" value="TAT"/>
    <property type="match status" value="1"/>
</dbReference>
<dbReference type="KEGG" id="pbk:Back11_48790"/>
<dbReference type="SUPFAM" id="SSF51126">
    <property type="entry name" value="Pectin lyase-like"/>
    <property type="match status" value="1"/>
</dbReference>
<evidence type="ECO:0000313" key="3">
    <source>
        <dbReference type="Proteomes" id="UP000275368"/>
    </source>
</evidence>
<dbReference type="InterPro" id="IPR006311">
    <property type="entry name" value="TAT_signal"/>
</dbReference>
<protein>
    <recommendedName>
        <fullName evidence="1">Right handed beta helix domain-containing protein</fullName>
    </recommendedName>
</protein>
<dbReference type="InterPro" id="IPR012334">
    <property type="entry name" value="Pectin_lyas_fold"/>
</dbReference>
<organism evidence="2 3">
    <name type="scientific">Paenibacillus baekrokdamisoli</name>
    <dbReference type="NCBI Taxonomy" id="1712516"/>
    <lineage>
        <taxon>Bacteria</taxon>
        <taxon>Bacillati</taxon>
        <taxon>Bacillota</taxon>
        <taxon>Bacilli</taxon>
        <taxon>Bacillales</taxon>
        <taxon>Paenibacillaceae</taxon>
        <taxon>Paenibacillus</taxon>
    </lineage>
</organism>
<gene>
    <name evidence="2" type="ORF">Back11_48790</name>
</gene>
<name>A0A3G9JKT8_9BACL</name>
<dbReference type="EMBL" id="AP019308">
    <property type="protein sequence ID" value="BBH23534.1"/>
    <property type="molecule type" value="Genomic_DNA"/>
</dbReference>
<dbReference type="OrthoDB" id="2487981at2"/>
<accession>A0A3G9JKT8</accession>
<dbReference type="SMART" id="SM00710">
    <property type="entry name" value="PbH1"/>
    <property type="match status" value="4"/>
</dbReference>
<sequence length="683" mass="72571">MGMKDEANVKQDEAVGESLISRRKMLASLSIAGVAIAAGTLLPGGMGTAHADVLKGKAHADVLNDSVADIPALLAYSRGTNTCVIVADPLRGGIFSWSSTGTPNGGTVFAASGGGVWNRQFSGAFNVCWFGAKSLTDSTAAIQAAFNAITRPGCVFFPAGDYYISAQIIIPTQVVSVRGEGQYVTYIRARTNGSILHAMFLGTNADTMEFNSISLAGEGNADSAIFYNNINHSAFINLFITGTGVVAIHINGWNNKFQNCQIVANAGNGIEAFGTPYYNNNLTVLCCEIYANGGIGMRVGNGMNVTISSSTLEHNKVAAIIAYDIQNINIVDSYFERNAQVGFNYTDAQNVTPINIKSDIHLLGGGATIIGIDPSKPVECAKISGIEWSPLNSAGVDNGGINNTSFVFSNYLDKVTIENVHCFDTSKTDSLLTIWGNGLTSIVKGYVSIRGNSKSDVQLIGVDNGVAVSGGHLIEISNTRSKNYYNPNFIDYQRMAETYLGNLLKSQERLSDYPSFELTEGNEWWGSFVDVATKFPELKGKLIWFGAWVKAATGNDVKIVTYDGVAPHGDTIAAAGTGKWQYKSILIPVPSNATSLACAFQKLGSGSKANVAFPVMALVGSSLDRFEIGSEVDFRSTSYPTTGYWEQDDVVRNSAPSAGGVMGWVCTAAGSPGTWKGFGKIDI</sequence>
<proteinExistence type="predicted"/>
<keyword evidence="3" id="KW-1185">Reference proteome</keyword>
<dbReference type="AlphaFoldDB" id="A0A3G9JKT8"/>
<dbReference type="Gene3D" id="2.160.20.10">
    <property type="entry name" value="Single-stranded right-handed beta-helix, Pectin lyase-like"/>
    <property type="match status" value="1"/>
</dbReference>
<dbReference type="InterPro" id="IPR039448">
    <property type="entry name" value="Beta_helix"/>
</dbReference>
<dbReference type="InterPro" id="IPR011050">
    <property type="entry name" value="Pectin_lyase_fold/virulence"/>
</dbReference>
<evidence type="ECO:0000259" key="1">
    <source>
        <dbReference type="Pfam" id="PF13229"/>
    </source>
</evidence>
<reference evidence="2 3" key="1">
    <citation type="submission" date="2018-11" db="EMBL/GenBank/DDBJ databases">
        <title>Complete genome sequence of Paenibacillus baekrokdamisoli strain KCTC 33723.</title>
        <authorList>
            <person name="Kang S.W."/>
            <person name="Lee K.C."/>
            <person name="Kim K.K."/>
            <person name="Kim J.S."/>
            <person name="Kim D.S."/>
            <person name="Ko S.H."/>
            <person name="Yang S.H."/>
            <person name="Lee J.S."/>
        </authorList>
    </citation>
    <scope>NUCLEOTIDE SEQUENCE [LARGE SCALE GENOMIC DNA]</scope>
    <source>
        <strain evidence="2 3">KCTC 33723</strain>
    </source>
</reference>